<dbReference type="PANTHER" id="PTHR43280">
    <property type="entry name" value="ARAC-FAMILY TRANSCRIPTIONAL REGULATOR"/>
    <property type="match status" value="1"/>
</dbReference>
<dbReference type="SUPFAM" id="SSF46689">
    <property type="entry name" value="Homeodomain-like"/>
    <property type="match status" value="2"/>
</dbReference>
<evidence type="ECO:0000256" key="1">
    <source>
        <dbReference type="ARBA" id="ARBA00023015"/>
    </source>
</evidence>
<dbReference type="RefSeq" id="WP_302928729.1">
    <property type="nucleotide sequence ID" value="NZ_JAJEPW010000019.1"/>
</dbReference>
<keyword evidence="1" id="KW-0805">Transcription regulation</keyword>
<dbReference type="SUPFAM" id="SSF51215">
    <property type="entry name" value="Regulatory protein AraC"/>
    <property type="match status" value="1"/>
</dbReference>
<evidence type="ECO:0000256" key="3">
    <source>
        <dbReference type="ARBA" id="ARBA00023163"/>
    </source>
</evidence>
<proteinExistence type="predicted"/>
<accession>A0AAE3ADS6</accession>
<dbReference type="PROSITE" id="PS01124">
    <property type="entry name" value="HTH_ARAC_FAMILY_2"/>
    <property type="match status" value="2"/>
</dbReference>
<gene>
    <name evidence="5" type="ORF">LKD37_07970</name>
</gene>
<dbReference type="SMART" id="SM00342">
    <property type="entry name" value="HTH_ARAC"/>
    <property type="match status" value="2"/>
</dbReference>
<protein>
    <submittedName>
        <fullName evidence="5">AraC family transcriptional regulator</fullName>
    </submittedName>
</protein>
<dbReference type="GO" id="GO:0043565">
    <property type="term" value="F:sequence-specific DNA binding"/>
    <property type="evidence" value="ECO:0007669"/>
    <property type="project" value="InterPro"/>
</dbReference>
<organism evidence="5 6">
    <name type="scientific">Brotocaccenecus cirricatena</name>
    <dbReference type="NCBI Taxonomy" id="3064195"/>
    <lineage>
        <taxon>Bacteria</taxon>
        <taxon>Bacillati</taxon>
        <taxon>Bacillota</taxon>
        <taxon>Clostridia</taxon>
        <taxon>Eubacteriales</taxon>
        <taxon>Oscillospiraceae</taxon>
        <taxon>Brotocaccenecus</taxon>
    </lineage>
</organism>
<keyword evidence="2" id="KW-0238">DNA-binding</keyword>
<reference evidence="5" key="1">
    <citation type="submission" date="2021-10" db="EMBL/GenBank/DDBJ databases">
        <title>Anaerobic single-cell dispensing facilitates the cultivation of human gut bacteria.</title>
        <authorList>
            <person name="Afrizal A."/>
        </authorList>
    </citation>
    <scope>NUCLEOTIDE SEQUENCE</scope>
    <source>
        <strain evidence="5">CLA-AA-H272</strain>
    </source>
</reference>
<evidence type="ECO:0000259" key="4">
    <source>
        <dbReference type="PROSITE" id="PS01124"/>
    </source>
</evidence>
<feature type="domain" description="HTH araC/xylS-type" evidence="4">
    <location>
        <begin position="191"/>
        <end position="289"/>
    </location>
</feature>
<dbReference type="InterPro" id="IPR018060">
    <property type="entry name" value="HTH_AraC"/>
</dbReference>
<evidence type="ECO:0000313" key="5">
    <source>
        <dbReference type="EMBL" id="MCC2129449.1"/>
    </source>
</evidence>
<feature type="domain" description="HTH araC/xylS-type" evidence="4">
    <location>
        <begin position="306"/>
        <end position="404"/>
    </location>
</feature>
<dbReference type="InterPro" id="IPR003313">
    <property type="entry name" value="AraC-bd"/>
</dbReference>
<dbReference type="EMBL" id="JAJEPW010000019">
    <property type="protein sequence ID" value="MCC2129449.1"/>
    <property type="molecule type" value="Genomic_DNA"/>
</dbReference>
<dbReference type="InterPro" id="IPR037923">
    <property type="entry name" value="HTH-like"/>
</dbReference>
<dbReference type="Pfam" id="PF12833">
    <property type="entry name" value="HTH_18"/>
    <property type="match status" value="2"/>
</dbReference>
<dbReference type="PANTHER" id="PTHR43280:SF29">
    <property type="entry name" value="ARAC-FAMILY TRANSCRIPTIONAL REGULATOR"/>
    <property type="match status" value="1"/>
</dbReference>
<dbReference type="Pfam" id="PF02311">
    <property type="entry name" value="AraC_binding"/>
    <property type="match status" value="1"/>
</dbReference>
<evidence type="ECO:0000256" key="2">
    <source>
        <dbReference type="ARBA" id="ARBA00023125"/>
    </source>
</evidence>
<dbReference type="InterPro" id="IPR009057">
    <property type="entry name" value="Homeodomain-like_sf"/>
</dbReference>
<dbReference type="GO" id="GO:0003700">
    <property type="term" value="F:DNA-binding transcription factor activity"/>
    <property type="evidence" value="ECO:0007669"/>
    <property type="project" value="InterPro"/>
</dbReference>
<keyword evidence="6" id="KW-1185">Reference proteome</keyword>
<evidence type="ECO:0000313" key="6">
    <source>
        <dbReference type="Proteomes" id="UP001199319"/>
    </source>
</evidence>
<dbReference type="Proteomes" id="UP001199319">
    <property type="component" value="Unassembled WGS sequence"/>
</dbReference>
<sequence length="408" mass="45596">MKQTIALQTPGRSDLDQSSLFSFDQFTAARPTAPVIHRDARFLLVRSGSGVIRLQGREYPLSAGSLAAILPWQISEIVRVDEPLACSVIAYHYDTVARAAHLFRGEDGQPMPMARLMETVPVLELSPRQRAEAGRIADGLSRELGLASLQEEGQLFSSLNAVSLLVQLTVLFARQALAADRPADAQGPDHRELLRYMYLHCGQKLTLQQLADVFGCSRSTVSARITAMTGLSFFDLLNEMRIGKTADYLLYTDLTLKELAEILGYVDESHISKVFAARLGTRIGQYRATYQKVQNICQIEESRLGYSLVQHIYRHYREDLSAAGVARAFGISVQQLNRTLLCQVELNFEDFLALIRVNRACKLLTTTRMTVLDIALEVGYRNAKTLNRNFLKYRLMTPSAYRAANSGQ</sequence>
<dbReference type="AlphaFoldDB" id="A0AAE3ADS6"/>
<dbReference type="Gene3D" id="1.10.10.60">
    <property type="entry name" value="Homeodomain-like"/>
    <property type="match status" value="3"/>
</dbReference>
<keyword evidence="3" id="KW-0804">Transcription</keyword>
<name>A0AAE3ADS6_9FIRM</name>
<comment type="caution">
    <text evidence="5">The sequence shown here is derived from an EMBL/GenBank/DDBJ whole genome shotgun (WGS) entry which is preliminary data.</text>
</comment>